<dbReference type="InterPro" id="IPR027417">
    <property type="entry name" value="P-loop_NTPase"/>
</dbReference>
<dbReference type="PROSITE" id="PS00211">
    <property type="entry name" value="ABC_TRANSPORTER_1"/>
    <property type="match status" value="1"/>
</dbReference>
<sequence length="250" mass="27512">MTEVQTPDPGYRILRTRGLTMRFGGVTAVDNVDFDLRDGELRCLLGPNGAGKSTFFKCLTGQLVPTGGQVLFKERPITGMNTHEIVNQGIGIKTQVPNVFDGVSVYENVRLSARRKHTAPMAREVAEQTIEKCGITHLIRREVGQLAHGQRQLVELAMVLAASPELILLDEPAAGMTGDERDRLAQLVLTAARSAAVIVVEHDMAFIRQIAKFVTVFNRGAIFREAMIDDIMRDRAVQEIYLGKQADAIA</sequence>
<dbReference type="Gene3D" id="3.40.50.300">
    <property type="entry name" value="P-loop containing nucleotide triphosphate hydrolases"/>
    <property type="match status" value="1"/>
</dbReference>
<feature type="domain" description="ABC transporter" evidence="4">
    <location>
        <begin position="14"/>
        <end position="244"/>
    </location>
</feature>
<accession>A0ABW4DTW4</accession>
<keyword evidence="1" id="KW-0813">Transport</keyword>
<dbReference type="SMART" id="SM00382">
    <property type="entry name" value="AAA"/>
    <property type="match status" value="1"/>
</dbReference>
<proteinExistence type="predicted"/>
<evidence type="ECO:0000313" key="5">
    <source>
        <dbReference type="EMBL" id="MFD1480034.1"/>
    </source>
</evidence>
<evidence type="ECO:0000256" key="3">
    <source>
        <dbReference type="ARBA" id="ARBA00022840"/>
    </source>
</evidence>
<dbReference type="Proteomes" id="UP001597302">
    <property type="component" value="Unassembled WGS sequence"/>
</dbReference>
<evidence type="ECO:0000256" key="1">
    <source>
        <dbReference type="ARBA" id="ARBA00022448"/>
    </source>
</evidence>
<reference evidence="6" key="1">
    <citation type="journal article" date="2019" name="Int. J. Syst. Evol. Microbiol.">
        <title>The Global Catalogue of Microorganisms (GCM) 10K type strain sequencing project: providing services to taxonomists for standard genome sequencing and annotation.</title>
        <authorList>
            <consortium name="The Broad Institute Genomics Platform"/>
            <consortium name="The Broad Institute Genome Sequencing Center for Infectious Disease"/>
            <person name="Wu L."/>
            <person name="Ma J."/>
        </authorList>
    </citation>
    <scope>NUCLEOTIDE SEQUENCE [LARGE SCALE GENOMIC DNA]</scope>
    <source>
        <strain evidence="6">CCM 8875</strain>
    </source>
</reference>
<evidence type="ECO:0000313" key="6">
    <source>
        <dbReference type="Proteomes" id="UP001597302"/>
    </source>
</evidence>
<dbReference type="RefSeq" id="WP_131575808.1">
    <property type="nucleotide sequence ID" value="NZ_CBCSAJ010000027.1"/>
</dbReference>
<keyword evidence="3 5" id="KW-0067">ATP-binding</keyword>
<dbReference type="InterPro" id="IPR051120">
    <property type="entry name" value="ABC_AA/LPS_Transport"/>
</dbReference>
<evidence type="ECO:0000259" key="4">
    <source>
        <dbReference type="PROSITE" id="PS50893"/>
    </source>
</evidence>
<keyword evidence="6" id="KW-1185">Reference proteome</keyword>
<evidence type="ECO:0000256" key="2">
    <source>
        <dbReference type="ARBA" id="ARBA00022741"/>
    </source>
</evidence>
<comment type="caution">
    <text evidence="5">The sequence shown here is derived from an EMBL/GenBank/DDBJ whole genome shotgun (WGS) entry which is preliminary data.</text>
</comment>
<dbReference type="GO" id="GO:0005524">
    <property type="term" value="F:ATP binding"/>
    <property type="evidence" value="ECO:0007669"/>
    <property type="project" value="UniProtKB-KW"/>
</dbReference>
<organism evidence="5 6">
    <name type="scientific">Paracoccus nototheniae</name>
    <dbReference type="NCBI Taxonomy" id="2489002"/>
    <lineage>
        <taxon>Bacteria</taxon>
        <taxon>Pseudomonadati</taxon>
        <taxon>Pseudomonadota</taxon>
        <taxon>Alphaproteobacteria</taxon>
        <taxon>Rhodobacterales</taxon>
        <taxon>Paracoccaceae</taxon>
        <taxon>Paracoccus</taxon>
    </lineage>
</organism>
<dbReference type="SUPFAM" id="SSF52540">
    <property type="entry name" value="P-loop containing nucleoside triphosphate hydrolases"/>
    <property type="match status" value="1"/>
</dbReference>
<protein>
    <submittedName>
        <fullName evidence="5">ABC transporter ATP-binding protein</fullName>
    </submittedName>
</protein>
<dbReference type="InterPro" id="IPR003439">
    <property type="entry name" value="ABC_transporter-like_ATP-bd"/>
</dbReference>
<keyword evidence="2" id="KW-0547">Nucleotide-binding</keyword>
<dbReference type="PROSITE" id="PS50893">
    <property type="entry name" value="ABC_TRANSPORTER_2"/>
    <property type="match status" value="1"/>
</dbReference>
<dbReference type="PANTHER" id="PTHR45772:SF8">
    <property type="entry name" value="HIGH-AFFINITY BRANCHED-CHAIN AMINO ACID TRANSPORT ATP-BINDING PROTEIN"/>
    <property type="match status" value="1"/>
</dbReference>
<dbReference type="PANTHER" id="PTHR45772">
    <property type="entry name" value="CONSERVED COMPONENT OF ABC TRANSPORTER FOR NATURAL AMINO ACIDS-RELATED"/>
    <property type="match status" value="1"/>
</dbReference>
<dbReference type="EMBL" id="JBHTOQ010000003">
    <property type="protein sequence ID" value="MFD1480034.1"/>
    <property type="molecule type" value="Genomic_DNA"/>
</dbReference>
<dbReference type="InterPro" id="IPR003593">
    <property type="entry name" value="AAA+_ATPase"/>
</dbReference>
<gene>
    <name evidence="5" type="ORF">ACFQ5P_01870</name>
</gene>
<dbReference type="Pfam" id="PF00005">
    <property type="entry name" value="ABC_tran"/>
    <property type="match status" value="1"/>
</dbReference>
<name>A0ABW4DTW4_9RHOB</name>
<dbReference type="CDD" id="cd03219">
    <property type="entry name" value="ABC_Mj1267_LivG_branched"/>
    <property type="match status" value="1"/>
</dbReference>
<dbReference type="InterPro" id="IPR017871">
    <property type="entry name" value="ABC_transporter-like_CS"/>
</dbReference>